<sequence>MAFAVGPAKSTCEYILATALVAVCLVKAAAAPATATWWQPSRNEKFQYQLSVALDPDKHFIPGVQVYIVDAFDTPADAVAALKAKGDASAPVVPVCYISAGTWEDWRPDAGDFADSDKGAALGNWPGEYYANLRSDNVRAIMRRRMEMCRDKGFLAVDADNVDAYSNANGLGLTAEDQLDYNTWLAATAHELGLGMGLKNNLNQMAQLAPLFDFFVNE</sequence>
<dbReference type="Proteomes" id="UP000054498">
    <property type="component" value="Unassembled WGS sequence"/>
</dbReference>
<dbReference type="STRING" id="145388.A0A0D2MP37"/>
<dbReference type="GeneID" id="25736369"/>
<organism evidence="2 3">
    <name type="scientific">Monoraphidium neglectum</name>
    <dbReference type="NCBI Taxonomy" id="145388"/>
    <lineage>
        <taxon>Eukaryota</taxon>
        <taxon>Viridiplantae</taxon>
        <taxon>Chlorophyta</taxon>
        <taxon>core chlorophytes</taxon>
        <taxon>Chlorophyceae</taxon>
        <taxon>CS clade</taxon>
        <taxon>Sphaeropleales</taxon>
        <taxon>Selenastraceae</taxon>
        <taxon>Monoraphidium</taxon>
    </lineage>
</organism>
<keyword evidence="3" id="KW-1185">Reference proteome</keyword>
<dbReference type="Gene3D" id="3.20.20.70">
    <property type="entry name" value="Aldolase class I"/>
    <property type="match status" value="1"/>
</dbReference>
<accession>A0A0D2MP37</accession>
<evidence type="ECO:0000259" key="1">
    <source>
        <dbReference type="Pfam" id="PF03537"/>
    </source>
</evidence>
<dbReference type="Pfam" id="PF03537">
    <property type="entry name" value="Glyco_hydro_114"/>
    <property type="match status" value="1"/>
</dbReference>
<dbReference type="EMBL" id="KK100660">
    <property type="protein sequence ID" value="KIZ04460.1"/>
    <property type="molecule type" value="Genomic_DNA"/>
</dbReference>
<reference evidence="2 3" key="1">
    <citation type="journal article" date="2013" name="BMC Genomics">
        <title>Reconstruction of the lipid metabolism for the microalga Monoraphidium neglectum from its genome sequence reveals characteristics suitable for biofuel production.</title>
        <authorList>
            <person name="Bogen C."/>
            <person name="Al-Dilaimi A."/>
            <person name="Albersmeier A."/>
            <person name="Wichmann J."/>
            <person name="Grundmann M."/>
            <person name="Rupp O."/>
            <person name="Lauersen K.J."/>
            <person name="Blifernez-Klassen O."/>
            <person name="Kalinowski J."/>
            <person name="Goesmann A."/>
            <person name="Mussgnug J.H."/>
            <person name="Kruse O."/>
        </authorList>
    </citation>
    <scope>NUCLEOTIDE SEQUENCE [LARGE SCALE GENOMIC DNA]</scope>
    <source>
        <strain evidence="2 3">SAG 48.87</strain>
    </source>
</reference>
<proteinExistence type="predicted"/>
<protein>
    <recommendedName>
        <fullName evidence="1">Glycoside-hydrolase family GH114 TIM-barrel domain-containing protein</fullName>
    </recommendedName>
</protein>
<dbReference type="KEGG" id="mng:MNEG_3491"/>
<dbReference type="InterPro" id="IPR004352">
    <property type="entry name" value="GH114_TIM-barrel"/>
</dbReference>
<gene>
    <name evidence="2" type="ORF">MNEG_3491</name>
</gene>
<dbReference type="OrthoDB" id="2108802at2759"/>
<dbReference type="PANTHER" id="PTHR35273">
    <property type="entry name" value="ALPHA-1,4 POLYGALACTOSAMINIDASE, PUTATIVE (AFU_ORTHOLOGUE AFUA_3G07890)-RELATED"/>
    <property type="match status" value="1"/>
</dbReference>
<name>A0A0D2MP37_9CHLO</name>
<dbReference type="InterPro" id="IPR017853">
    <property type="entry name" value="GH"/>
</dbReference>
<dbReference type="RefSeq" id="XP_013903479.1">
    <property type="nucleotide sequence ID" value="XM_014048025.1"/>
</dbReference>
<feature type="domain" description="Glycoside-hydrolase family GH114 TIM-barrel" evidence="1">
    <location>
        <begin position="45"/>
        <end position="218"/>
    </location>
</feature>
<dbReference type="InterPro" id="IPR013785">
    <property type="entry name" value="Aldolase_TIM"/>
</dbReference>
<dbReference type="AlphaFoldDB" id="A0A0D2MP37"/>
<evidence type="ECO:0000313" key="3">
    <source>
        <dbReference type="Proteomes" id="UP000054498"/>
    </source>
</evidence>
<dbReference type="PANTHER" id="PTHR35273:SF2">
    <property type="entry name" value="ALPHA-GALACTOSIDASE"/>
    <property type="match status" value="1"/>
</dbReference>
<dbReference type="SUPFAM" id="SSF51445">
    <property type="entry name" value="(Trans)glycosidases"/>
    <property type="match status" value="1"/>
</dbReference>
<evidence type="ECO:0000313" key="2">
    <source>
        <dbReference type="EMBL" id="KIZ04460.1"/>
    </source>
</evidence>